<keyword evidence="9" id="KW-0539">Nucleus</keyword>
<feature type="compositionally biased region" description="Acidic residues" evidence="10">
    <location>
        <begin position="665"/>
        <end position="679"/>
    </location>
</feature>
<keyword evidence="13" id="KW-1185">Reference proteome</keyword>
<feature type="domain" description="Peptidase S59" evidence="11">
    <location>
        <begin position="453"/>
        <end position="590"/>
    </location>
</feature>
<evidence type="ECO:0000256" key="5">
    <source>
        <dbReference type="ARBA" id="ARBA00022816"/>
    </source>
</evidence>
<feature type="compositionally biased region" description="Low complexity" evidence="10">
    <location>
        <begin position="57"/>
        <end position="66"/>
    </location>
</feature>
<dbReference type="OrthoDB" id="3797628at2759"/>
<feature type="region of interest" description="Disordered" evidence="10">
    <location>
        <begin position="431"/>
        <end position="456"/>
    </location>
</feature>
<feature type="compositionally biased region" description="Low complexity" evidence="10">
    <location>
        <begin position="115"/>
        <end position="127"/>
    </location>
</feature>
<dbReference type="FunFam" id="1.25.40.690:FF:000003">
    <property type="entry name" value="Nucleoporin SONB, putative"/>
    <property type="match status" value="1"/>
</dbReference>
<dbReference type="GO" id="GO:0051028">
    <property type="term" value="P:mRNA transport"/>
    <property type="evidence" value="ECO:0007669"/>
    <property type="project" value="UniProtKB-KW"/>
</dbReference>
<evidence type="ECO:0000259" key="11">
    <source>
        <dbReference type="PROSITE" id="PS51434"/>
    </source>
</evidence>
<feature type="region of interest" description="Disordered" evidence="10">
    <location>
        <begin position="1"/>
        <end position="190"/>
    </location>
</feature>
<feature type="compositionally biased region" description="Gly residues" evidence="10">
    <location>
        <begin position="47"/>
        <end position="56"/>
    </location>
</feature>
<dbReference type="PANTHER" id="PTHR23198">
    <property type="entry name" value="NUCLEOPORIN"/>
    <property type="match status" value="1"/>
</dbReference>
<accession>A0A6A6V5Y3</accession>
<evidence type="ECO:0000313" key="12">
    <source>
        <dbReference type="EMBL" id="KAF2744617.1"/>
    </source>
</evidence>
<gene>
    <name evidence="12" type="ORF">M011DRAFT_407995</name>
</gene>
<keyword evidence="8" id="KW-0906">Nuclear pore complex</keyword>
<dbReference type="GO" id="GO:0000973">
    <property type="term" value="P:post-transcriptional tethering of RNA polymerase II gene DNA at nuclear periphery"/>
    <property type="evidence" value="ECO:0007669"/>
    <property type="project" value="TreeGrafter"/>
</dbReference>
<keyword evidence="5" id="KW-0509">mRNA transport</keyword>
<dbReference type="GO" id="GO:0017056">
    <property type="term" value="F:structural constituent of nuclear pore"/>
    <property type="evidence" value="ECO:0007669"/>
    <property type="project" value="InterPro"/>
</dbReference>
<feature type="non-terminal residue" evidence="12">
    <location>
        <position position="1"/>
    </location>
</feature>
<dbReference type="Pfam" id="PF04096">
    <property type="entry name" value="Nucleoporin2"/>
    <property type="match status" value="1"/>
</dbReference>
<dbReference type="GO" id="GO:0006405">
    <property type="term" value="P:RNA export from nucleus"/>
    <property type="evidence" value="ECO:0007669"/>
    <property type="project" value="TreeGrafter"/>
</dbReference>
<feature type="compositionally biased region" description="Acidic residues" evidence="10">
    <location>
        <begin position="598"/>
        <end position="609"/>
    </location>
</feature>
<evidence type="ECO:0000256" key="9">
    <source>
        <dbReference type="ARBA" id="ARBA00023242"/>
    </source>
</evidence>
<feature type="region of interest" description="Disordered" evidence="10">
    <location>
        <begin position="598"/>
        <end position="738"/>
    </location>
</feature>
<reference evidence="12" key="1">
    <citation type="journal article" date="2020" name="Stud. Mycol.">
        <title>101 Dothideomycetes genomes: a test case for predicting lifestyles and emergence of pathogens.</title>
        <authorList>
            <person name="Haridas S."/>
            <person name="Albert R."/>
            <person name="Binder M."/>
            <person name="Bloem J."/>
            <person name="Labutti K."/>
            <person name="Salamov A."/>
            <person name="Andreopoulos B."/>
            <person name="Baker S."/>
            <person name="Barry K."/>
            <person name="Bills G."/>
            <person name="Bluhm B."/>
            <person name="Cannon C."/>
            <person name="Castanera R."/>
            <person name="Culley D."/>
            <person name="Daum C."/>
            <person name="Ezra D."/>
            <person name="Gonzalez J."/>
            <person name="Henrissat B."/>
            <person name="Kuo A."/>
            <person name="Liang C."/>
            <person name="Lipzen A."/>
            <person name="Lutzoni F."/>
            <person name="Magnuson J."/>
            <person name="Mondo S."/>
            <person name="Nolan M."/>
            <person name="Ohm R."/>
            <person name="Pangilinan J."/>
            <person name="Park H.-J."/>
            <person name="Ramirez L."/>
            <person name="Alfaro M."/>
            <person name="Sun H."/>
            <person name="Tritt A."/>
            <person name="Yoshinaga Y."/>
            <person name="Zwiers L.-H."/>
            <person name="Turgeon B."/>
            <person name="Goodwin S."/>
            <person name="Spatafora J."/>
            <person name="Crous P."/>
            <person name="Grigoriev I."/>
        </authorList>
    </citation>
    <scope>NUCLEOTIDE SEQUENCE</scope>
    <source>
        <strain evidence="12">CBS 119925</strain>
    </source>
</reference>
<keyword evidence="3" id="KW-0813">Transport</keyword>
<name>A0A6A6V5Y3_9PLEO</name>
<dbReference type="GO" id="GO:0008139">
    <property type="term" value="F:nuclear localization sequence binding"/>
    <property type="evidence" value="ECO:0007669"/>
    <property type="project" value="TreeGrafter"/>
</dbReference>
<dbReference type="InterPro" id="IPR025574">
    <property type="entry name" value="Nucleoporin_FG_rpt"/>
</dbReference>
<proteinExistence type="inferred from homology"/>
<evidence type="ECO:0000256" key="2">
    <source>
        <dbReference type="ARBA" id="ARBA00008926"/>
    </source>
</evidence>
<keyword evidence="6" id="KW-0653">Protein transport</keyword>
<dbReference type="Pfam" id="PF12110">
    <property type="entry name" value="Nup96"/>
    <property type="match status" value="1"/>
</dbReference>
<evidence type="ECO:0000256" key="3">
    <source>
        <dbReference type="ARBA" id="ARBA00022448"/>
    </source>
</evidence>
<feature type="compositionally biased region" description="Low complexity" evidence="10">
    <location>
        <begin position="173"/>
        <end position="190"/>
    </location>
</feature>
<feature type="compositionally biased region" description="Low complexity" evidence="10">
    <location>
        <begin position="1"/>
        <end position="20"/>
    </location>
</feature>
<sequence length="1555" mass="168851">NTSTTTPAFGAAATNTNTGTGLFGGASNTGTSLFGQQNQQNQAQGQQSGGLFGGFGQNQQNQQKPGGLFGNQPTNTGTSLFGGQPTNPTTTGGGGLFGSNTAQNSTNTGGGLFGNLGTTNTQQNTGTSLFGQSQQKPGGLFGGSTTTGNTGTGLFGSTNQNNNTTGLGGSLFGGQNQQQQPQQQSSLNNSLFGASGASLLQTSMNTNPYGNDALFAGLATPTASPGPLATPLSGSQNNRKSAILPQYKLNPSASTRLLTPQNKRSGYGFSYSTYGSPHSASANASPAGLLGASTFSRSLGRSLSTSNLRNSFTPETSILAPGAFSTTGRSFGSGSLKKLNINRSINTRVPLFDDAPTDRKRVSFAATNGADGETNGVNGSPSQGGELVLRREDGSPDASSSPSTSATMNGELTNGAAKQPEMTQVNGNELASVPENAPAPASKQATTVADPEPGEYYSIPRLDELRRMSRSELTRVEDFTVGRQNIGKIEFNPGNTVDLSSVDLDKVFGDIVQLNMRNATVYGESTTVTKPARGAGLNVPSRITLENSWPRHRAGKKDQKHVERLKRVSGTEFIDYSPQKGEWIFSVPHFSSYGLDYNDGDLYEDEDEGTSGLSPPPDTPTQQSTQLTPDEYVDSSAQSSPDDTFEFQRRRRARVPGGYGNQPVYEEEEAESEEGDDAMDTTGESFLGDRSVGSSDGQHDAESYQPSESGSDQDQDMAGPVSAPAHTTEQTPARGRMPKSILKNSHIILPGLGTPSKGPLVFDDDWANQLQRTISPRKQDRHALREAQDDMLRMHDDDNTVLARSTNDQPMFSRMGLMESLFGEADKGKAPVSRREQHGIELPYAKRPKTSNDLDELSADDRDFHFCNKPHFGDSGTLVYATKGSESLEDGVFPTVHEPVAGAHRDIRFTKLPTFADAAPETLATQKKQTDVSIKDGAPFASIRTGDEPLDFADLAKAVALNTPAGVHEHQAWRLLSILFDEVDEVPSDMSQEHFEQHRDRYRKDKLSEFWESLVHRDADRHAQQAGSAEEKAIACLSGHKVPDACHTLLSGLDLRLATMVAQIGGDLAMRQDMAAQIDDWRRLDVLSEMDEPVRALYELVSGNCARSEGKQLEGHENRARTFCIAQEFGLDWRRAFGLRLWYGILADESIELAVAQYADALRDGLETVKPTPWFLEQEVDHSWKDPDADHREDILWGILKLYASSKLDMPANVEDVLAPENVSGHPLNARLSFQLFQMFKSRHDDADEWADRKVSMPTVRGGGDDEGLNNSFMSSRATSAAKDEQSATPLIDLGDKITLTYAASLHTPELWTTAVYVYAYLSSAAMREHYIRALLAQYSGTYSLTATDRTYTYLTEELKVPIEWMHYAAALEAKSKGDDFHETLHLIKAGQLEEAHEVLCRSVGPDSIISRDYDSLRELLGEFTPTPASSPPKEPVQGWSHGGQIYFDYIHLLDLTNNQSARRLDEELNNEIRDLLLKLQGSLEVVARDRWDACGLEERVALTEISGTVAALLTKNMRNDHARVLKLPLAEDLWLKHSCDLSVSYYTAVMAGGK</sequence>
<dbReference type="InterPro" id="IPR037665">
    <property type="entry name" value="Nucleoporin_S59-like"/>
</dbReference>
<feature type="compositionally biased region" description="Low complexity" evidence="10">
    <location>
        <begin position="35"/>
        <end position="46"/>
    </location>
</feature>
<dbReference type="Proteomes" id="UP000799440">
    <property type="component" value="Unassembled WGS sequence"/>
</dbReference>
<dbReference type="Gene3D" id="1.25.40.690">
    <property type="match status" value="1"/>
</dbReference>
<feature type="compositionally biased region" description="Low complexity" evidence="10">
    <location>
        <begin position="81"/>
        <end position="90"/>
    </location>
</feature>
<evidence type="ECO:0000256" key="1">
    <source>
        <dbReference type="ARBA" id="ARBA00004567"/>
    </source>
</evidence>
<keyword evidence="7" id="KW-0811">Translocation</keyword>
<dbReference type="PROSITE" id="PS51434">
    <property type="entry name" value="NUP_C"/>
    <property type="match status" value="1"/>
</dbReference>
<evidence type="ECO:0000256" key="10">
    <source>
        <dbReference type="SAM" id="MobiDB-lite"/>
    </source>
</evidence>
<dbReference type="GO" id="GO:0003723">
    <property type="term" value="F:RNA binding"/>
    <property type="evidence" value="ECO:0007669"/>
    <property type="project" value="TreeGrafter"/>
</dbReference>
<dbReference type="SUPFAM" id="SSF82215">
    <property type="entry name" value="C-terminal autoproteolytic domain of nucleoporin nup98"/>
    <property type="match status" value="1"/>
</dbReference>
<feature type="region of interest" description="Disordered" evidence="10">
    <location>
        <begin position="366"/>
        <end position="412"/>
    </location>
</feature>
<evidence type="ECO:0000256" key="4">
    <source>
        <dbReference type="ARBA" id="ARBA00022813"/>
    </source>
</evidence>
<dbReference type="Pfam" id="PF13634">
    <property type="entry name" value="Nucleoporin_FG"/>
    <property type="match status" value="2"/>
</dbReference>
<organism evidence="12 13">
    <name type="scientific">Sporormia fimetaria CBS 119925</name>
    <dbReference type="NCBI Taxonomy" id="1340428"/>
    <lineage>
        <taxon>Eukaryota</taxon>
        <taxon>Fungi</taxon>
        <taxon>Dikarya</taxon>
        <taxon>Ascomycota</taxon>
        <taxon>Pezizomycotina</taxon>
        <taxon>Dothideomycetes</taxon>
        <taxon>Pleosporomycetidae</taxon>
        <taxon>Pleosporales</taxon>
        <taxon>Sporormiaceae</taxon>
        <taxon>Sporormia</taxon>
    </lineage>
</organism>
<comment type="subcellular location">
    <subcellularLocation>
        <location evidence="1">Nucleus</location>
        <location evidence="1">Nuclear pore complex</location>
    </subcellularLocation>
</comment>
<evidence type="ECO:0000256" key="7">
    <source>
        <dbReference type="ARBA" id="ARBA00023010"/>
    </source>
</evidence>
<feature type="compositionally biased region" description="Low complexity" evidence="10">
    <location>
        <begin position="620"/>
        <end position="630"/>
    </location>
</feature>
<evidence type="ECO:0000313" key="13">
    <source>
        <dbReference type="Proteomes" id="UP000799440"/>
    </source>
</evidence>
<protein>
    <recommendedName>
        <fullName evidence="11">Peptidase S59 domain-containing protein</fullName>
    </recommendedName>
</protein>
<dbReference type="Gene3D" id="3.30.1610.10">
    <property type="entry name" value="Peptidase S59, nucleoporin"/>
    <property type="match status" value="1"/>
</dbReference>
<dbReference type="EMBL" id="MU006587">
    <property type="protein sequence ID" value="KAF2744617.1"/>
    <property type="molecule type" value="Genomic_DNA"/>
</dbReference>
<feature type="compositionally biased region" description="Low complexity" evidence="10">
    <location>
        <begin position="155"/>
        <end position="165"/>
    </location>
</feature>
<keyword evidence="4" id="KW-0068">Autocatalytic cleavage</keyword>
<dbReference type="InterPro" id="IPR036903">
    <property type="entry name" value="Nup98_auto-Pept-S59_dom_sf"/>
</dbReference>
<dbReference type="GO" id="GO:0034398">
    <property type="term" value="P:telomere tethering at nuclear periphery"/>
    <property type="evidence" value="ECO:0007669"/>
    <property type="project" value="TreeGrafter"/>
</dbReference>
<evidence type="ECO:0000256" key="8">
    <source>
        <dbReference type="ARBA" id="ARBA00023132"/>
    </source>
</evidence>
<dbReference type="GO" id="GO:0044614">
    <property type="term" value="C:nuclear pore cytoplasmic filaments"/>
    <property type="evidence" value="ECO:0007669"/>
    <property type="project" value="TreeGrafter"/>
</dbReference>
<feature type="compositionally biased region" description="Low complexity" evidence="10">
    <location>
        <begin position="396"/>
        <end position="407"/>
    </location>
</feature>
<dbReference type="GO" id="GO:0006606">
    <property type="term" value="P:protein import into nucleus"/>
    <property type="evidence" value="ECO:0007669"/>
    <property type="project" value="TreeGrafter"/>
</dbReference>
<evidence type="ECO:0000256" key="6">
    <source>
        <dbReference type="ARBA" id="ARBA00022927"/>
    </source>
</evidence>
<dbReference type="InterPro" id="IPR007230">
    <property type="entry name" value="Nup98_auto-Pept-S59_dom"/>
</dbReference>
<dbReference type="InterPro" id="IPR021967">
    <property type="entry name" value="Nup98_C"/>
</dbReference>
<dbReference type="PANTHER" id="PTHR23198:SF6">
    <property type="entry name" value="NUCLEAR PORE COMPLEX PROTEIN NUP98-NUP96"/>
    <property type="match status" value="1"/>
</dbReference>
<comment type="similarity">
    <text evidence="2">Belongs to the nucleoporin GLFG family.</text>
</comment>